<reference evidence="1" key="1">
    <citation type="submission" date="2024-04" db="UniProtKB">
        <authorList>
            <consortium name="EnsemblMetazoa"/>
        </authorList>
    </citation>
    <scope>IDENTIFICATION</scope>
    <source>
        <strain evidence="1">EBRO</strain>
    </source>
</reference>
<protein>
    <submittedName>
        <fullName evidence="1">Uncharacterized protein</fullName>
    </submittedName>
</protein>
<accession>A0AAG5DLU1</accession>
<organism evidence="1 2">
    <name type="scientific">Anopheles atroparvus</name>
    <name type="common">European mosquito</name>
    <dbReference type="NCBI Taxonomy" id="41427"/>
    <lineage>
        <taxon>Eukaryota</taxon>
        <taxon>Metazoa</taxon>
        <taxon>Ecdysozoa</taxon>
        <taxon>Arthropoda</taxon>
        <taxon>Hexapoda</taxon>
        <taxon>Insecta</taxon>
        <taxon>Pterygota</taxon>
        <taxon>Neoptera</taxon>
        <taxon>Endopterygota</taxon>
        <taxon>Diptera</taxon>
        <taxon>Nematocera</taxon>
        <taxon>Culicoidea</taxon>
        <taxon>Culicidae</taxon>
        <taxon>Anophelinae</taxon>
        <taxon>Anopheles</taxon>
    </lineage>
</organism>
<sequence length="55" mass="6244">MCLQIHATSCTRRKRTFHTTLATRREAGLADGFWKTRHTISRSTCPTKVCFGSSE</sequence>
<evidence type="ECO:0000313" key="2">
    <source>
        <dbReference type="Proteomes" id="UP000075880"/>
    </source>
</evidence>
<dbReference type="AlphaFoldDB" id="A0AAG5DLU1"/>
<keyword evidence="2" id="KW-1185">Reference proteome</keyword>
<evidence type="ECO:0000313" key="1">
    <source>
        <dbReference type="EnsemblMetazoa" id="ENSAATROPP011623"/>
    </source>
</evidence>
<proteinExistence type="predicted"/>
<name>A0AAG5DLU1_ANOAO</name>
<dbReference type="Proteomes" id="UP000075880">
    <property type="component" value="Unassembled WGS sequence"/>
</dbReference>
<dbReference type="EnsemblMetazoa" id="ENSAATROPT012805">
    <property type="protein sequence ID" value="ENSAATROPP011623"/>
    <property type="gene ID" value="ENSAATROPG010428"/>
</dbReference>